<accession>A0ACC3DCT7</accession>
<dbReference type="EMBL" id="JAWDJW010006346">
    <property type="protein sequence ID" value="KAK3065233.1"/>
    <property type="molecule type" value="Genomic_DNA"/>
</dbReference>
<dbReference type="Proteomes" id="UP001186974">
    <property type="component" value="Unassembled WGS sequence"/>
</dbReference>
<reference evidence="1" key="1">
    <citation type="submission" date="2024-09" db="EMBL/GenBank/DDBJ databases">
        <title>Black Yeasts Isolated from many extreme environments.</title>
        <authorList>
            <person name="Coleine C."/>
            <person name="Stajich J.E."/>
            <person name="Selbmann L."/>
        </authorList>
    </citation>
    <scope>NUCLEOTIDE SEQUENCE</scope>
    <source>
        <strain evidence="1">CCFEE 5737</strain>
    </source>
</reference>
<evidence type="ECO:0000313" key="2">
    <source>
        <dbReference type="Proteomes" id="UP001186974"/>
    </source>
</evidence>
<keyword evidence="2" id="KW-1185">Reference proteome</keyword>
<protein>
    <submittedName>
        <fullName evidence="1">Uncharacterized protein</fullName>
    </submittedName>
</protein>
<gene>
    <name evidence="1" type="ORF">LTS18_005270</name>
</gene>
<proteinExistence type="predicted"/>
<comment type="caution">
    <text evidence="1">The sequence shown here is derived from an EMBL/GenBank/DDBJ whole genome shotgun (WGS) entry which is preliminary data.</text>
</comment>
<sequence>MPAPNVDVDNHVEIPDNIESTTLSNLIERILDNAQVLHPGEKLKCVTAVSQSGTTYHALIATPKNDEREKSRWRTLVKGPGVAGSKGRTAVSRREAIEALLEDLEKKVRKELLDGGVSRNLATKYDRTRRIPLEASSIDVQEEKELKFGITAYVSPDTPGFLGVFKQRYTDFLVNEILPNGQVLHLTNLGVLPKKELEKSNEKSDVTAGPASQGAQPAVGATVLNFTKCSATTQRKTSSSSTNISAAPPQNKSRKNRGARDQSNGNNSNNARKGKAAWKDLGGECLHFTLYKENKDTMEVIGFLGSRLRIQPNSFQFAGTKDRRAVTVQRVSMYRTQVERLAGIAHDLRNAKVGGFQYCKTGLELGELYGNEFVITLRDCHFPGEEGLDIEARQDLAQRLVGESVTNLSKKGFINYYGLQRFGTFATSISDIGLKMLQGDLAGAINLILSYSDAAYAASQTPDPDSAAARAVFSDDKNRAQALHLWEVEGKMQQALEKLPRKFTAERNLISHLGATDKRTRGLAYQSFVWNVCAGRRWERFGGNVVAGDLVLVSEHKDKEIDVVAQEDVDEAGEVIVKPAADDAAVEASDAFERARALTKEEVDGGKYSIFDVVLPQPEFDVEYPKNEIGEYYKEFIASERGGGLDPHDMRRK</sequence>
<organism evidence="1 2">
    <name type="scientific">Coniosporium uncinatum</name>
    <dbReference type="NCBI Taxonomy" id="93489"/>
    <lineage>
        <taxon>Eukaryota</taxon>
        <taxon>Fungi</taxon>
        <taxon>Dikarya</taxon>
        <taxon>Ascomycota</taxon>
        <taxon>Pezizomycotina</taxon>
        <taxon>Dothideomycetes</taxon>
        <taxon>Dothideomycetes incertae sedis</taxon>
        <taxon>Coniosporium</taxon>
    </lineage>
</organism>
<name>A0ACC3DCT7_9PEZI</name>
<evidence type="ECO:0000313" key="1">
    <source>
        <dbReference type="EMBL" id="KAK3065233.1"/>
    </source>
</evidence>